<evidence type="ECO:0000256" key="3">
    <source>
        <dbReference type="ARBA" id="ARBA00022692"/>
    </source>
</evidence>
<evidence type="ECO:0000313" key="7">
    <source>
        <dbReference type="EMBL" id="CAB4778632.1"/>
    </source>
</evidence>
<evidence type="ECO:0000256" key="5">
    <source>
        <dbReference type="ARBA" id="ARBA00023136"/>
    </source>
</evidence>
<evidence type="ECO:0000256" key="2">
    <source>
        <dbReference type="ARBA" id="ARBA00022475"/>
    </source>
</evidence>
<feature type="transmembrane region" description="Helical" evidence="6">
    <location>
        <begin position="47"/>
        <end position="69"/>
    </location>
</feature>
<sequence length="343" mass="35893">MRTRLFYIIGSLATVAALLFVSGYSLIEVGNGAIKGAFTAPDAWHATLRWSTAYILIGAGVIISVRAGFFNLGAQGQFYLGSLGAVSVSLYWSNGPRYLVIAMSLVAGIVGGALWAYVPGWLRVKHDANEVITTLMTNFLAILVLRSLSRGVLQDDAGSGEASSSRTIDPSLRISNGSGFSITTLAISTFVLITLWLILTRTRFGIISGIVGRNPLMARWQGVDVGDVGIKVFLLSGASAGLAGAVEVLGANGRVSSGFEADLGMTAILVAIVSGLGAIGLALAAIFFGAMQAALLYIPIVSDVPPSSLQLMSGMIALFVTAKFAINLRHIRKQGLHKSGESL</sequence>
<comment type="subcellular location">
    <subcellularLocation>
        <location evidence="1">Cell membrane</location>
        <topology evidence="1">Multi-pass membrane protein</topology>
    </subcellularLocation>
</comment>
<dbReference type="InterPro" id="IPR001851">
    <property type="entry name" value="ABC_transp_permease"/>
</dbReference>
<evidence type="ECO:0000256" key="4">
    <source>
        <dbReference type="ARBA" id="ARBA00022989"/>
    </source>
</evidence>
<keyword evidence="4 6" id="KW-1133">Transmembrane helix</keyword>
<dbReference type="EMBL" id="CAFAAA010000013">
    <property type="protein sequence ID" value="CAB4778632.1"/>
    <property type="molecule type" value="Genomic_DNA"/>
</dbReference>
<feature type="transmembrane region" description="Helical" evidence="6">
    <location>
        <begin position="98"/>
        <end position="118"/>
    </location>
</feature>
<evidence type="ECO:0000256" key="1">
    <source>
        <dbReference type="ARBA" id="ARBA00004651"/>
    </source>
</evidence>
<gene>
    <name evidence="7" type="ORF">UFOPK2942_00572</name>
    <name evidence="8" type="ORF">UFOPK4065_00722</name>
    <name evidence="9" type="ORF">UFOPK4319_00616</name>
</gene>
<keyword evidence="5 6" id="KW-0472">Membrane</keyword>
<dbReference type="EMBL" id="CAFBQN010000034">
    <property type="protein sequence ID" value="CAB5056866.1"/>
    <property type="molecule type" value="Genomic_DNA"/>
</dbReference>
<evidence type="ECO:0000313" key="8">
    <source>
        <dbReference type="EMBL" id="CAB5007100.1"/>
    </source>
</evidence>
<dbReference type="CDD" id="cd06580">
    <property type="entry name" value="TM_PBP1_transp_TpRbsC_like"/>
    <property type="match status" value="1"/>
</dbReference>
<dbReference type="Pfam" id="PF02653">
    <property type="entry name" value="BPD_transp_2"/>
    <property type="match status" value="1"/>
</dbReference>
<dbReference type="GO" id="GO:0022857">
    <property type="term" value="F:transmembrane transporter activity"/>
    <property type="evidence" value="ECO:0007669"/>
    <property type="project" value="InterPro"/>
</dbReference>
<protein>
    <submittedName>
        <fullName evidence="8">Unannotated protein</fullName>
    </submittedName>
</protein>
<proteinExistence type="predicted"/>
<feature type="transmembrane region" description="Helical" evidence="6">
    <location>
        <begin position="130"/>
        <end position="148"/>
    </location>
</feature>
<keyword evidence="3 6" id="KW-0812">Transmembrane</keyword>
<evidence type="ECO:0000313" key="9">
    <source>
        <dbReference type="EMBL" id="CAB5056866.1"/>
    </source>
</evidence>
<dbReference type="GO" id="GO:0005886">
    <property type="term" value="C:plasma membrane"/>
    <property type="evidence" value="ECO:0007669"/>
    <property type="project" value="UniProtKB-SubCell"/>
</dbReference>
<feature type="transmembrane region" description="Helical" evidence="6">
    <location>
        <begin position="308"/>
        <end position="326"/>
    </location>
</feature>
<reference evidence="8" key="1">
    <citation type="submission" date="2020-05" db="EMBL/GenBank/DDBJ databases">
        <authorList>
            <person name="Chiriac C."/>
            <person name="Salcher M."/>
            <person name="Ghai R."/>
            <person name="Kavagutti S V."/>
        </authorList>
    </citation>
    <scope>NUCLEOTIDE SEQUENCE</scope>
</reference>
<feature type="transmembrane region" description="Helical" evidence="6">
    <location>
        <begin position="179"/>
        <end position="199"/>
    </location>
</feature>
<feature type="transmembrane region" description="Helical" evidence="6">
    <location>
        <begin position="263"/>
        <end position="288"/>
    </location>
</feature>
<dbReference type="PANTHER" id="PTHR47089:SF1">
    <property type="entry name" value="GUANOSINE ABC TRANSPORTER PERMEASE PROTEIN NUPP"/>
    <property type="match status" value="1"/>
</dbReference>
<feature type="transmembrane region" description="Helical" evidence="6">
    <location>
        <begin position="5"/>
        <end position="27"/>
    </location>
</feature>
<organism evidence="8">
    <name type="scientific">freshwater metagenome</name>
    <dbReference type="NCBI Taxonomy" id="449393"/>
    <lineage>
        <taxon>unclassified sequences</taxon>
        <taxon>metagenomes</taxon>
        <taxon>ecological metagenomes</taxon>
    </lineage>
</organism>
<keyword evidence="2" id="KW-1003">Cell membrane</keyword>
<dbReference type="EMBL" id="CAFBPE010000050">
    <property type="protein sequence ID" value="CAB5007100.1"/>
    <property type="molecule type" value="Genomic_DNA"/>
</dbReference>
<feature type="transmembrane region" description="Helical" evidence="6">
    <location>
        <begin position="76"/>
        <end position="92"/>
    </location>
</feature>
<name>A0A6J7PNG6_9ZZZZ</name>
<evidence type="ECO:0000256" key="6">
    <source>
        <dbReference type="SAM" id="Phobius"/>
    </source>
</evidence>
<accession>A0A6J7PNG6</accession>
<dbReference type="PANTHER" id="PTHR47089">
    <property type="entry name" value="ABC TRANSPORTER, PERMEASE PROTEIN"/>
    <property type="match status" value="1"/>
</dbReference>
<dbReference type="AlphaFoldDB" id="A0A6J7PNG6"/>